<protein>
    <submittedName>
        <fullName evidence="1">Lipoprotein</fullName>
    </submittedName>
</protein>
<gene>
    <name evidence="1" type="ORF">BSPP4475_04970</name>
</gene>
<proteinExistence type="predicted"/>
<keyword evidence="1" id="KW-0449">Lipoprotein</keyword>
<keyword evidence="2" id="KW-1185">Reference proteome</keyword>
<evidence type="ECO:0000313" key="1">
    <source>
        <dbReference type="EMBL" id="CAJ1001679.1"/>
    </source>
</evidence>
<evidence type="ECO:0000313" key="2">
    <source>
        <dbReference type="Proteomes" id="UP001189619"/>
    </source>
</evidence>
<reference evidence="1" key="1">
    <citation type="submission" date="2023-07" db="EMBL/GenBank/DDBJ databases">
        <authorList>
            <person name="Ivanov I."/>
            <person name="Teneva D."/>
            <person name="Stoikov I."/>
        </authorList>
    </citation>
    <scope>NUCLEOTIDE SEQUENCE</scope>
    <source>
        <strain evidence="1">4475</strain>
    </source>
</reference>
<dbReference type="KEGG" id="bayd:BSPP4475_04970"/>
<accession>A0AA48M8P0</accession>
<dbReference type="Proteomes" id="UP001189619">
    <property type="component" value="Chromosome"/>
</dbReference>
<organism evidence="1 2">
    <name type="scientific">Brevibacillus aydinogluensis</name>
    <dbReference type="NCBI Taxonomy" id="927786"/>
    <lineage>
        <taxon>Bacteria</taxon>
        <taxon>Bacillati</taxon>
        <taxon>Bacillota</taxon>
        <taxon>Bacilli</taxon>
        <taxon>Bacillales</taxon>
        <taxon>Paenibacillaceae</taxon>
        <taxon>Brevibacillus</taxon>
    </lineage>
</organism>
<dbReference type="EMBL" id="OY569118">
    <property type="protein sequence ID" value="CAJ1001679.1"/>
    <property type="molecule type" value="Genomic_DNA"/>
</dbReference>
<dbReference type="PROSITE" id="PS51257">
    <property type="entry name" value="PROKAR_LIPOPROTEIN"/>
    <property type="match status" value="1"/>
</dbReference>
<dbReference type="AlphaFoldDB" id="A0AA48M8P0"/>
<sequence>MKQLKKVFTMATLSLLVITGCTPDHRDASLHITSREGETVTAITNVDDAVKASDHVVIGEVVDEAKFSSTNTYRYTVAVKTELKGNVNAKSIDVYEAKDALKKGKEYLLFLEYWEHELYPRPVYTPIGEETIIEIDKNQLRGNENIVMNRKKDDMVTYIQNSPEAKRLTKKNVHIVEKASSTEELIDQSDFVLHVMPVEVVHENEYVKTVTADILQAYKGELDQDSAIINLPADVEVGKEYLVFLKGEKDFRLTTRQGSVISKDHESQWNDVLNSINK</sequence>
<name>A0AA48M8P0_9BACL</name>